<evidence type="ECO:0000256" key="7">
    <source>
        <dbReference type="SAM" id="MobiDB-lite"/>
    </source>
</evidence>
<evidence type="ECO:0000256" key="4">
    <source>
        <dbReference type="ARBA" id="ARBA00022982"/>
    </source>
</evidence>
<dbReference type="Pfam" id="PF12801">
    <property type="entry name" value="Fer4_5"/>
    <property type="match status" value="1"/>
</dbReference>
<keyword evidence="8" id="KW-0472">Membrane</keyword>
<feature type="domain" description="4Fe-4S ferredoxin-type" evidence="9">
    <location>
        <begin position="270"/>
        <end position="299"/>
    </location>
</feature>
<dbReference type="SUPFAM" id="SSF54862">
    <property type="entry name" value="4Fe-4S ferredoxins"/>
    <property type="match status" value="1"/>
</dbReference>
<keyword evidence="5" id="KW-0408">Iron</keyword>
<dbReference type="Gene3D" id="2.60.40.10">
    <property type="entry name" value="Immunoglobulins"/>
    <property type="match status" value="1"/>
</dbReference>
<dbReference type="GO" id="GO:0051539">
    <property type="term" value="F:4 iron, 4 sulfur cluster binding"/>
    <property type="evidence" value="ECO:0007669"/>
    <property type="project" value="UniProtKB-KW"/>
</dbReference>
<dbReference type="InterPro" id="IPR032879">
    <property type="entry name" value="FixG_C"/>
</dbReference>
<evidence type="ECO:0000313" key="10">
    <source>
        <dbReference type="EMBL" id="TWA66527.1"/>
    </source>
</evidence>
<name>A0A560B1P1_AZOBR</name>
<evidence type="ECO:0000256" key="6">
    <source>
        <dbReference type="ARBA" id="ARBA00023014"/>
    </source>
</evidence>
<feature type="compositionally biased region" description="Polar residues" evidence="7">
    <location>
        <begin position="1"/>
        <end position="13"/>
    </location>
</feature>
<keyword evidence="8" id="KW-1133">Transmembrane helix</keyword>
<reference evidence="10 11" key="1">
    <citation type="submission" date="2019-06" db="EMBL/GenBank/DDBJ databases">
        <title>Genomic Encyclopedia of Type Strains, Phase IV (KMG-V): Genome sequencing to study the core and pangenomes of soil and plant-associated prokaryotes.</title>
        <authorList>
            <person name="Whitman W."/>
        </authorList>
    </citation>
    <scope>NUCLEOTIDE SEQUENCE [LARGE SCALE GENOMIC DNA]</scope>
    <source>
        <strain evidence="10 11">BR 11796</strain>
    </source>
</reference>
<accession>A0A560B1P1</accession>
<dbReference type="InterPro" id="IPR013783">
    <property type="entry name" value="Ig-like_fold"/>
</dbReference>
<evidence type="ECO:0000259" key="9">
    <source>
        <dbReference type="PROSITE" id="PS51379"/>
    </source>
</evidence>
<dbReference type="PANTHER" id="PTHR30176:SF3">
    <property type="entry name" value="FERREDOXIN-TYPE PROTEIN NAPH"/>
    <property type="match status" value="1"/>
</dbReference>
<feature type="region of interest" description="Disordered" evidence="7">
    <location>
        <begin position="1"/>
        <end position="21"/>
    </location>
</feature>
<dbReference type="AlphaFoldDB" id="A0A560B1P1"/>
<keyword evidence="8" id="KW-0812">Transmembrane</keyword>
<proteinExistence type="predicted"/>
<dbReference type="Proteomes" id="UP000316083">
    <property type="component" value="Unassembled WGS sequence"/>
</dbReference>
<evidence type="ECO:0000256" key="1">
    <source>
        <dbReference type="ARBA" id="ARBA00022448"/>
    </source>
</evidence>
<keyword evidence="2" id="KW-0004">4Fe-4S</keyword>
<dbReference type="EMBL" id="VITF01000008">
    <property type="protein sequence ID" value="TWA66527.1"/>
    <property type="molecule type" value="Genomic_DNA"/>
</dbReference>
<dbReference type="NCBIfam" id="TIGR02745">
    <property type="entry name" value="ccoG_rdxA_fixG"/>
    <property type="match status" value="1"/>
</dbReference>
<feature type="transmembrane region" description="Helical" evidence="8">
    <location>
        <begin position="199"/>
        <end position="220"/>
    </location>
</feature>
<evidence type="ECO:0000256" key="2">
    <source>
        <dbReference type="ARBA" id="ARBA00022485"/>
    </source>
</evidence>
<dbReference type="InterPro" id="IPR017900">
    <property type="entry name" value="4Fe4S_Fe_S_CS"/>
</dbReference>
<feature type="transmembrane region" description="Helical" evidence="8">
    <location>
        <begin position="95"/>
        <end position="116"/>
    </location>
</feature>
<comment type="caution">
    <text evidence="10">The sequence shown here is derived from an EMBL/GenBank/DDBJ whole genome shotgun (WGS) entry which is preliminary data.</text>
</comment>
<dbReference type="PROSITE" id="PS00198">
    <property type="entry name" value="4FE4S_FER_1"/>
    <property type="match status" value="1"/>
</dbReference>
<dbReference type="Pfam" id="PF13746">
    <property type="entry name" value="Fer4_18"/>
    <property type="match status" value="1"/>
</dbReference>
<organism evidence="10 11">
    <name type="scientific">Azospirillum brasilense</name>
    <dbReference type="NCBI Taxonomy" id="192"/>
    <lineage>
        <taxon>Bacteria</taxon>
        <taxon>Pseudomonadati</taxon>
        <taxon>Pseudomonadota</taxon>
        <taxon>Alphaproteobacteria</taxon>
        <taxon>Rhodospirillales</taxon>
        <taxon>Azospirillaceae</taxon>
        <taxon>Azospirillum</taxon>
    </lineage>
</organism>
<dbReference type="InterPro" id="IPR014116">
    <property type="entry name" value="Cyt_c_oxidase_cbb3_FixG"/>
</dbReference>
<feature type="transmembrane region" description="Helical" evidence="8">
    <location>
        <begin position="43"/>
        <end position="61"/>
    </location>
</feature>
<keyword evidence="3" id="KW-0479">Metal-binding</keyword>
<feature type="transmembrane region" description="Helical" evidence="8">
    <location>
        <begin position="169"/>
        <end position="187"/>
    </location>
</feature>
<evidence type="ECO:0000313" key="11">
    <source>
        <dbReference type="Proteomes" id="UP000316083"/>
    </source>
</evidence>
<keyword evidence="1" id="KW-0813">Transport</keyword>
<dbReference type="GO" id="GO:0005886">
    <property type="term" value="C:plasma membrane"/>
    <property type="evidence" value="ECO:0007669"/>
    <property type="project" value="TreeGrafter"/>
</dbReference>
<dbReference type="PROSITE" id="PS51379">
    <property type="entry name" value="4FE4S_FER_2"/>
    <property type="match status" value="1"/>
</dbReference>
<dbReference type="Pfam" id="PF11614">
    <property type="entry name" value="FixG_C"/>
    <property type="match status" value="1"/>
</dbReference>
<keyword evidence="6" id="KW-0411">Iron-sulfur</keyword>
<gene>
    <name evidence="10" type="ORF">FBZ82_108192</name>
</gene>
<keyword evidence="4" id="KW-0249">Electron transport</keyword>
<dbReference type="InterPro" id="IPR051684">
    <property type="entry name" value="Electron_Trans/Redox"/>
</dbReference>
<protein>
    <submittedName>
        <fullName evidence="10">Cytochrome c oxidase accessory protein FixG</fullName>
    </submittedName>
</protein>
<dbReference type="GO" id="GO:0046872">
    <property type="term" value="F:metal ion binding"/>
    <property type="evidence" value="ECO:0007669"/>
    <property type="project" value="UniProtKB-KW"/>
</dbReference>
<dbReference type="InterPro" id="IPR017896">
    <property type="entry name" value="4Fe4S_Fe-S-bd"/>
</dbReference>
<evidence type="ECO:0000256" key="3">
    <source>
        <dbReference type="ARBA" id="ARBA00022723"/>
    </source>
</evidence>
<feature type="transmembrane region" description="Helical" evidence="8">
    <location>
        <begin position="353"/>
        <end position="373"/>
    </location>
</feature>
<evidence type="ECO:0000256" key="5">
    <source>
        <dbReference type="ARBA" id="ARBA00023004"/>
    </source>
</evidence>
<evidence type="ECO:0000256" key="8">
    <source>
        <dbReference type="SAM" id="Phobius"/>
    </source>
</evidence>
<dbReference type="PANTHER" id="PTHR30176">
    <property type="entry name" value="FERREDOXIN-TYPE PROTEIN NAPH"/>
    <property type="match status" value="1"/>
</dbReference>
<sequence length="493" mass="54140">MMSVSTTEPQTASRPADPARKGGLYAKHNKIYPKSVAGAFRRLKWLTLIGLLGLYYITPWIRWDRGPNAPDQAVLVDMPGRRLYFFFIELWPQQVYYLTGALILGAIGLFLATALAGRVWCGYACPQTVWSDLFLWVERRIEGDRGDRIRLDNAPWSPAKLGRKAAKHAAWLLIALLTGGAWVFYFNDAPTLALEMLRFEASSSVLLFIGLFTATTYLLAGHAREQVCIYMCPWPRFQAAMQDEESLTVTYEDWRGEGRGHLKRSQSWEERRAAGLGDCIDCGACVHVCPTGVDIRNGPQLACIGCGLCVDACNDVMARIGRPGDLVRFDSLNAQIARANGAKPTFKPIRPRTIIYTLLLTVVGAMMAAGLVLKPKVDVNILRDRAPLFVTLSSGDIQNAYTVKVLNMTREAQTYRLSFSGLPGAALTVAGGAGEAAEGSVLVQADPDSVATHRVLVRVPKEALRQPSTPTAFVVTRQPDGLTVQHETVFLGP</sequence>